<protein>
    <submittedName>
        <fullName evidence="2">Uncharacterized protein</fullName>
    </submittedName>
</protein>
<keyword evidence="1" id="KW-0472">Membrane</keyword>
<evidence type="ECO:0000313" key="2">
    <source>
        <dbReference type="EMBL" id="SVD22568.1"/>
    </source>
</evidence>
<dbReference type="EMBL" id="UINC01137307">
    <property type="protein sequence ID" value="SVD22568.1"/>
    <property type="molecule type" value="Genomic_DNA"/>
</dbReference>
<name>A0A382TM92_9ZZZZ</name>
<sequence>MAFDTRREYSTFTYEMRCFIWIGLFAGLVCGTGCTAVLDKFSTNYYERNYSTRISVVELDPKNQPEPSVQKAQMRAHGERVKIHEDGGWEVLGSSEFNTSGSPRHNHLLNLARKLGSELVVHSREFDRSEQELVKRSEYQRGERITVNGTTVEMEGRWVDVIDVVTRTYHDFRVTFLRTGRE</sequence>
<accession>A0A382TM92</accession>
<gene>
    <name evidence="2" type="ORF">METZ01_LOCUS375422</name>
</gene>
<proteinExistence type="predicted"/>
<organism evidence="2">
    <name type="scientific">marine metagenome</name>
    <dbReference type="NCBI Taxonomy" id="408172"/>
    <lineage>
        <taxon>unclassified sequences</taxon>
        <taxon>metagenomes</taxon>
        <taxon>ecological metagenomes</taxon>
    </lineage>
</organism>
<keyword evidence="1" id="KW-0812">Transmembrane</keyword>
<feature type="transmembrane region" description="Helical" evidence="1">
    <location>
        <begin position="20"/>
        <end position="38"/>
    </location>
</feature>
<reference evidence="2" key="1">
    <citation type="submission" date="2018-05" db="EMBL/GenBank/DDBJ databases">
        <authorList>
            <person name="Lanie J.A."/>
            <person name="Ng W.-L."/>
            <person name="Kazmierczak K.M."/>
            <person name="Andrzejewski T.M."/>
            <person name="Davidsen T.M."/>
            <person name="Wayne K.J."/>
            <person name="Tettelin H."/>
            <person name="Glass J.I."/>
            <person name="Rusch D."/>
            <person name="Podicherti R."/>
            <person name="Tsui H.-C.T."/>
            <person name="Winkler M.E."/>
        </authorList>
    </citation>
    <scope>NUCLEOTIDE SEQUENCE</scope>
</reference>
<keyword evidence="1" id="KW-1133">Transmembrane helix</keyword>
<evidence type="ECO:0000256" key="1">
    <source>
        <dbReference type="SAM" id="Phobius"/>
    </source>
</evidence>
<dbReference type="AlphaFoldDB" id="A0A382TM92"/>